<feature type="compositionally biased region" description="Basic and acidic residues" evidence="1">
    <location>
        <begin position="1058"/>
        <end position="1067"/>
    </location>
</feature>
<feature type="compositionally biased region" description="Low complexity" evidence="1">
    <location>
        <begin position="1009"/>
        <end position="1018"/>
    </location>
</feature>
<protein>
    <submittedName>
        <fullName evidence="2">Uncharacterized protein</fullName>
    </submittedName>
</protein>
<reference evidence="2" key="1">
    <citation type="submission" date="2023-06" db="EMBL/GenBank/DDBJ databases">
        <title>Genome-scale phylogeny and comparative genomics of the fungal order Sordariales.</title>
        <authorList>
            <consortium name="Lawrence Berkeley National Laboratory"/>
            <person name="Hensen N."/>
            <person name="Bonometti L."/>
            <person name="Westerberg I."/>
            <person name="Brannstrom I.O."/>
            <person name="Guillou S."/>
            <person name="Cros-Aarteil S."/>
            <person name="Calhoun S."/>
            <person name="Haridas S."/>
            <person name="Kuo A."/>
            <person name="Mondo S."/>
            <person name="Pangilinan J."/>
            <person name="Riley R."/>
            <person name="Labutti K."/>
            <person name="Andreopoulos B."/>
            <person name="Lipzen A."/>
            <person name="Chen C."/>
            <person name="Yanf M."/>
            <person name="Daum C."/>
            <person name="Ng V."/>
            <person name="Clum A."/>
            <person name="Steindorff A."/>
            <person name="Ohm R."/>
            <person name="Martin F."/>
            <person name="Silar P."/>
            <person name="Natvig D."/>
            <person name="Lalanne C."/>
            <person name="Gautier V."/>
            <person name="Ament-Velasquez S.L."/>
            <person name="Kruys A."/>
            <person name="Hutchinson M.I."/>
            <person name="Powell A.J."/>
            <person name="Barry K."/>
            <person name="Miller A.N."/>
            <person name="Grigoriev I.V."/>
            <person name="Debuchy R."/>
            <person name="Gladieux P."/>
            <person name="Thoren M.H."/>
            <person name="Johannesson H."/>
        </authorList>
    </citation>
    <scope>NUCLEOTIDE SEQUENCE</scope>
    <source>
        <strain evidence="2">CBS 606.72</strain>
    </source>
</reference>
<feature type="region of interest" description="Disordered" evidence="1">
    <location>
        <begin position="1"/>
        <end position="34"/>
    </location>
</feature>
<evidence type="ECO:0000256" key="1">
    <source>
        <dbReference type="SAM" id="MobiDB-lite"/>
    </source>
</evidence>
<evidence type="ECO:0000313" key="3">
    <source>
        <dbReference type="Proteomes" id="UP001175000"/>
    </source>
</evidence>
<feature type="compositionally biased region" description="Basic and acidic residues" evidence="1">
    <location>
        <begin position="537"/>
        <end position="546"/>
    </location>
</feature>
<feature type="region of interest" description="Disordered" evidence="1">
    <location>
        <begin position="1426"/>
        <end position="1486"/>
    </location>
</feature>
<dbReference type="Proteomes" id="UP001175000">
    <property type="component" value="Unassembled WGS sequence"/>
</dbReference>
<keyword evidence="3" id="KW-1185">Reference proteome</keyword>
<dbReference type="EMBL" id="JAULSU010000007">
    <property type="protein sequence ID" value="KAK0611773.1"/>
    <property type="molecule type" value="Genomic_DNA"/>
</dbReference>
<organism evidence="2 3">
    <name type="scientific">Immersiella caudata</name>
    <dbReference type="NCBI Taxonomy" id="314043"/>
    <lineage>
        <taxon>Eukaryota</taxon>
        <taxon>Fungi</taxon>
        <taxon>Dikarya</taxon>
        <taxon>Ascomycota</taxon>
        <taxon>Pezizomycotina</taxon>
        <taxon>Sordariomycetes</taxon>
        <taxon>Sordariomycetidae</taxon>
        <taxon>Sordariales</taxon>
        <taxon>Lasiosphaeriaceae</taxon>
        <taxon>Immersiella</taxon>
    </lineage>
</organism>
<proteinExistence type="predicted"/>
<gene>
    <name evidence="2" type="ORF">B0T14DRAFT_335111</name>
</gene>
<feature type="region of interest" description="Disordered" evidence="1">
    <location>
        <begin position="353"/>
        <end position="377"/>
    </location>
</feature>
<accession>A0AA39WB89</accession>
<feature type="compositionally biased region" description="Polar residues" evidence="1">
    <location>
        <begin position="11"/>
        <end position="21"/>
    </location>
</feature>
<feature type="compositionally biased region" description="Acidic residues" evidence="1">
    <location>
        <begin position="358"/>
        <end position="371"/>
    </location>
</feature>
<evidence type="ECO:0000313" key="2">
    <source>
        <dbReference type="EMBL" id="KAK0611773.1"/>
    </source>
</evidence>
<feature type="region of interest" description="Disordered" evidence="1">
    <location>
        <begin position="246"/>
        <end position="265"/>
    </location>
</feature>
<comment type="caution">
    <text evidence="2">The sequence shown here is derived from an EMBL/GenBank/DDBJ whole genome shotgun (WGS) entry which is preliminary data.</text>
</comment>
<name>A0AA39WB89_9PEZI</name>
<feature type="region of interest" description="Disordered" evidence="1">
    <location>
        <begin position="984"/>
        <end position="1074"/>
    </location>
</feature>
<feature type="region of interest" description="Disordered" evidence="1">
    <location>
        <begin position="529"/>
        <end position="548"/>
    </location>
</feature>
<sequence>MDFLRRLPWLSRQSPEPTPDNNVPGRQIGTRTTAPRAHIKRGTAIATSKVTTTRSKSTKSPSTLKLKLQGDNSAPGFTPASEGARAKLHRQQAAALERLINRKRKVDVLEQAKLDKELAAKARDRWNPNIDPSSDEFAAKVAHFREALTAADDRAGSLDEILPNEFTPHERNLLFPADRDRNPSLVEIQKRNEKAYSELVRSKRFKKWMEQGGDQLPFKLTMLWYGLPVAPLRLNYWRGWGAYRGAGDSEDETETEEWMKGDETEPESGRLRFLNKYHARMYEWDGVRDADPTLEAYYAFQRIRERGNNDPVVFGGAPQSVGLRGGGFPEENGLHGDYPTMTLRGGRVSKQITVAPDESPDEQSDPDDEDYEHSWPATHGLPTLTPDLGYTVHSALEHGQFEVDKMKSPFPGTGKIWVPLYGWQGIVWFPIGSLYGFVDAVDRILGLDNRAGVTYKLYLVDRQPKGDVDPWSETQSKLVPCQGAGNFSADLAALDWLRTELVSSSPYDPDEEGEESWPFSKAIFITTAGQNRPMGDTPDRPPRDGALEPPFDSSIQRLCLHWVQDDEMNRPDVAYLRIPEKAPNHYWYTNYFGILMERACRLLAGGRIANRPGRPAVPDAFIGLEEPDRPYGVSYGGLSFVDWHDLYRTWMSNKNGIAMLAAHTPENNCGGDFGSPSDRFNIYIPGAVHDAVSGELPCLLHRELGTAATRNTVKNRFLQAVRQAVRGGSKLDGADEDVARLAGIEVRTGGDFLGARTPGLVLSVAGSKDTREDSLDEVVLFLDGWHKHIRSRTAPGVKKSDSGLGAFPQFLVLRPIFSTYSLFHSRVSGKGVSFNPESTNIKDFRDLVHQILTAKGKKRNSAVDKSTSIVIRQTRTKDWAPNKPSFIVHKGTTAQEWQFIRKRIVTPNVIFNLSGKDDFVKDTLLPAPVGEETFPPVWGYRDIYATPAGRLYGRLFESQYPAIERHTDFQLLDAEAAPGFKTLQPWDDQKKLPRAAPKKAVAVLRGKKTTPQPKTAQPKTPPRLTKRTTFLTPGTTPGHQPVSPRTKMLHDTSPTRQARREENRDEPPESVEDIEVDADSSRFAYHDTSTIPSVNEDEYEEVTSDEGQEPEIEVDSSGWRFPAPYKLSAIEKAARLRERSFAHPLSVYENNNIPINAPPIESIMRVPGTSMPAISIGVSTPSEVRRLQEQYYQLRNINLLRTLECPYEDCSFTYPLNHPELVHAHVRDAHTIMACNFCEEPLFAHWPNEQRTQHFIQKHARGLLSRIETSKKDNSVSIPHAKSRVNELIESNFHFCSRCGRDHTVLNATADRALHDSRCYPGITFPINQQWTACEACGKHLKLNEEPHACAPNRLPKDAPYCKLCALPLGPFSKGYQEKHLLFCKGRGRQEYKFCPWEGTMLSDVMHDAKQHVTACAKRPEGVALPVDPWTTSVDEDDDNDNKGYEMGVEATASSKRKSAVQGEDEDEEDDGQTRKRNKNKEGGAK</sequence>